<feature type="region of interest" description="Disordered" evidence="1">
    <location>
        <begin position="1"/>
        <end position="28"/>
    </location>
</feature>
<proteinExistence type="predicted"/>
<gene>
    <name evidence="3" type="ORF">MKK02DRAFT_41000</name>
</gene>
<keyword evidence="2" id="KW-0472">Membrane</keyword>
<dbReference type="GeneID" id="77730575"/>
<accession>A0AA38H2Z1</accession>
<feature type="compositionally biased region" description="Polar residues" evidence="1">
    <location>
        <begin position="10"/>
        <end position="22"/>
    </location>
</feature>
<feature type="transmembrane region" description="Helical" evidence="2">
    <location>
        <begin position="101"/>
        <end position="123"/>
    </location>
</feature>
<keyword evidence="2" id="KW-1133">Transmembrane helix</keyword>
<evidence type="ECO:0000313" key="3">
    <source>
        <dbReference type="EMBL" id="KAI9632691.1"/>
    </source>
</evidence>
<dbReference type="EMBL" id="JAKWFO010000014">
    <property type="protein sequence ID" value="KAI9632691.1"/>
    <property type="molecule type" value="Genomic_DNA"/>
</dbReference>
<evidence type="ECO:0000256" key="2">
    <source>
        <dbReference type="SAM" id="Phobius"/>
    </source>
</evidence>
<organism evidence="3 4">
    <name type="scientific">Dioszegia hungarica</name>
    <dbReference type="NCBI Taxonomy" id="4972"/>
    <lineage>
        <taxon>Eukaryota</taxon>
        <taxon>Fungi</taxon>
        <taxon>Dikarya</taxon>
        <taxon>Basidiomycota</taxon>
        <taxon>Agaricomycotina</taxon>
        <taxon>Tremellomycetes</taxon>
        <taxon>Tremellales</taxon>
        <taxon>Bulleribasidiaceae</taxon>
        <taxon>Dioszegia</taxon>
    </lineage>
</organism>
<name>A0AA38H2Z1_9TREE</name>
<keyword evidence="2" id="KW-0812">Transmembrane</keyword>
<dbReference type="AlphaFoldDB" id="A0AA38H2Z1"/>
<comment type="caution">
    <text evidence="3">The sequence shown here is derived from an EMBL/GenBank/DDBJ whole genome shotgun (WGS) entry which is preliminary data.</text>
</comment>
<feature type="region of interest" description="Disordered" evidence="1">
    <location>
        <begin position="52"/>
        <end position="74"/>
    </location>
</feature>
<reference evidence="3" key="1">
    <citation type="journal article" date="2022" name="G3 (Bethesda)">
        <title>High quality genome of the basidiomycete yeast Dioszegia hungarica PDD-24b-2 isolated from cloud water.</title>
        <authorList>
            <person name="Jarrige D."/>
            <person name="Haridas S."/>
            <person name="Bleykasten-Grosshans C."/>
            <person name="Joly M."/>
            <person name="Nadalig T."/>
            <person name="Sancelme M."/>
            <person name="Vuilleumier S."/>
            <person name="Grigoriev I.V."/>
            <person name="Amato P."/>
            <person name="Bringel F."/>
        </authorList>
    </citation>
    <scope>NUCLEOTIDE SEQUENCE</scope>
    <source>
        <strain evidence="3">PDD-24b-2</strain>
    </source>
</reference>
<sequence length="129" mass="13730">MPPTAAAQPERQSLLQGSSIHSQPHRLSHARISFPSSSSSAFATDASEAESTLVGSDRGSGVRSGKSRLGAVGEGEVRRKEGVPKLSRECLWSEIKCYGSYILPVFLVFGVLVIGVSLTVVGIKLGWFK</sequence>
<dbReference type="RefSeq" id="XP_052942468.1">
    <property type="nucleotide sequence ID" value="XM_053091370.1"/>
</dbReference>
<feature type="compositionally biased region" description="Low complexity" evidence="1">
    <location>
        <begin position="52"/>
        <end position="70"/>
    </location>
</feature>
<keyword evidence="4" id="KW-1185">Reference proteome</keyword>
<protein>
    <submittedName>
        <fullName evidence="3">Uncharacterized protein</fullName>
    </submittedName>
</protein>
<evidence type="ECO:0000313" key="4">
    <source>
        <dbReference type="Proteomes" id="UP001164286"/>
    </source>
</evidence>
<evidence type="ECO:0000256" key="1">
    <source>
        <dbReference type="SAM" id="MobiDB-lite"/>
    </source>
</evidence>
<dbReference type="Proteomes" id="UP001164286">
    <property type="component" value="Unassembled WGS sequence"/>
</dbReference>